<proteinExistence type="predicted"/>
<dbReference type="SUPFAM" id="SSF52540">
    <property type="entry name" value="P-loop containing nucleoside triphosphate hydrolases"/>
    <property type="match status" value="1"/>
</dbReference>
<dbReference type="GO" id="GO:0016887">
    <property type="term" value="F:ATP hydrolysis activity"/>
    <property type="evidence" value="ECO:0007669"/>
    <property type="project" value="InterPro"/>
</dbReference>
<dbReference type="InterPro" id="IPR027417">
    <property type="entry name" value="P-loop_NTPase"/>
</dbReference>
<dbReference type="Pfam" id="PF00004">
    <property type="entry name" value="AAA"/>
    <property type="match status" value="1"/>
</dbReference>
<dbReference type="SMART" id="SM00382">
    <property type="entry name" value="AAA"/>
    <property type="match status" value="1"/>
</dbReference>
<feature type="region of interest" description="Disordered" evidence="1">
    <location>
        <begin position="323"/>
        <end position="346"/>
    </location>
</feature>
<organism evidence="3 4">
    <name type="scientific">Ideonella livida</name>
    <dbReference type="NCBI Taxonomy" id="2707176"/>
    <lineage>
        <taxon>Bacteria</taxon>
        <taxon>Pseudomonadati</taxon>
        <taxon>Pseudomonadota</taxon>
        <taxon>Betaproteobacteria</taxon>
        <taxon>Burkholderiales</taxon>
        <taxon>Sphaerotilaceae</taxon>
        <taxon>Ideonella</taxon>
    </lineage>
</organism>
<evidence type="ECO:0000256" key="1">
    <source>
        <dbReference type="SAM" id="MobiDB-lite"/>
    </source>
</evidence>
<dbReference type="InterPro" id="IPR003593">
    <property type="entry name" value="AAA+_ATPase"/>
</dbReference>
<dbReference type="InterPro" id="IPR003959">
    <property type="entry name" value="ATPase_AAA_core"/>
</dbReference>
<dbReference type="Proteomes" id="UP000484255">
    <property type="component" value="Unassembled WGS sequence"/>
</dbReference>
<feature type="compositionally biased region" description="Low complexity" evidence="1">
    <location>
        <begin position="1"/>
        <end position="14"/>
    </location>
</feature>
<dbReference type="EMBL" id="JAAGOH010000022">
    <property type="protein sequence ID" value="NDY92783.1"/>
    <property type="molecule type" value="Genomic_DNA"/>
</dbReference>
<reference evidence="3 4" key="1">
    <citation type="submission" date="2020-02" db="EMBL/GenBank/DDBJ databases">
        <title>Ideonella bacterium strain TBM-1.</title>
        <authorList>
            <person name="Chen W.-M."/>
        </authorList>
    </citation>
    <scope>NUCLEOTIDE SEQUENCE [LARGE SCALE GENOMIC DNA]</scope>
    <source>
        <strain evidence="3 4">TBM-1</strain>
    </source>
</reference>
<gene>
    <name evidence="3" type="ORF">G3A44_16450</name>
</gene>
<dbReference type="PANTHER" id="PTHR43718">
    <property type="entry name" value="LON PROTEASE"/>
    <property type="match status" value="1"/>
</dbReference>
<keyword evidence="4" id="KW-1185">Reference proteome</keyword>
<sequence length="346" mass="38119">MSSRSSTSSSPSSTGHELIVPPRPQGGIPIARMRPVFQPGEVSQRLNKLPQRDHESLRSTYERMLEKGPERFQVKPAGVPAMEHLYEELPNFREVLDDVRRQIALCEDSRDPLEITPMLLLGPPGVGKTHFARQVAQLLGTGMGLVPMSSLTAGWILSGASSQWKGARPGKVFETLVDGPYANPVIVVDEIDKARGEHAYDPLGALYSLLEHDTAKAFTDEFAEVPIDASQVIWVATANDERSIPEPILNRMNVFEVQMPDADAARTIARRLYTSIRTAHAWGERFDAEPTAEVLDRLAELAPREMRRAWMTAFGNARLDGRGTLQAKDLPPAGGAGRKSPIGFMH</sequence>
<dbReference type="GO" id="GO:0006515">
    <property type="term" value="P:protein quality control for misfolded or incompletely synthesized proteins"/>
    <property type="evidence" value="ECO:0007669"/>
    <property type="project" value="TreeGrafter"/>
</dbReference>
<dbReference type="InterPro" id="IPR027065">
    <property type="entry name" value="Lon_Prtase"/>
</dbReference>
<dbReference type="GO" id="GO:0005524">
    <property type="term" value="F:ATP binding"/>
    <property type="evidence" value="ECO:0007669"/>
    <property type="project" value="InterPro"/>
</dbReference>
<evidence type="ECO:0000313" key="3">
    <source>
        <dbReference type="EMBL" id="NDY92783.1"/>
    </source>
</evidence>
<dbReference type="GO" id="GO:0004252">
    <property type="term" value="F:serine-type endopeptidase activity"/>
    <property type="evidence" value="ECO:0007669"/>
    <property type="project" value="InterPro"/>
</dbReference>
<feature type="domain" description="AAA+ ATPase" evidence="2">
    <location>
        <begin position="114"/>
        <end position="265"/>
    </location>
</feature>
<evidence type="ECO:0000313" key="4">
    <source>
        <dbReference type="Proteomes" id="UP000484255"/>
    </source>
</evidence>
<dbReference type="GO" id="GO:0004176">
    <property type="term" value="F:ATP-dependent peptidase activity"/>
    <property type="evidence" value="ECO:0007669"/>
    <property type="project" value="InterPro"/>
</dbReference>
<evidence type="ECO:0000259" key="2">
    <source>
        <dbReference type="SMART" id="SM00382"/>
    </source>
</evidence>
<protein>
    <submittedName>
        <fullName evidence="3">AAA family ATPase</fullName>
    </submittedName>
</protein>
<dbReference type="AlphaFoldDB" id="A0A7C9TM84"/>
<dbReference type="GO" id="GO:0051131">
    <property type="term" value="P:chaperone-mediated protein complex assembly"/>
    <property type="evidence" value="ECO:0007669"/>
    <property type="project" value="TreeGrafter"/>
</dbReference>
<comment type="caution">
    <text evidence="3">The sequence shown here is derived from an EMBL/GenBank/DDBJ whole genome shotgun (WGS) entry which is preliminary data.</text>
</comment>
<accession>A0A7C9TM84</accession>
<dbReference type="PANTHER" id="PTHR43718:SF2">
    <property type="entry name" value="LON PROTEASE HOMOLOG, MITOCHONDRIAL"/>
    <property type="match status" value="1"/>
</dbReference>
<dbReference type="GO" id="GO:0003697">
    <property type="term" value="F:single-stranded DNA binding"/>
    <property type="evidence" value="ECO:0007669"/>
    <property type="project" value="TreeGrafter"/>
</dbReference>
<name>A0A7C9TM84_9BURK</name>
<dbReference type="GO" id="GO:0007005">
    <property type="term" value="P:mitochondrion organization"/>
    <property type="evidence" value="ECO:0007669"/>
    <property type="project" value="TreeGrafter"/>
</dbReference>
<dbReference type="Gene3D" id="3.40.50.300">
    <property type="entry name" value="P-loop containing nucleotide triphosphate hydrolases"/>
    <property type="match status" value="1"/>
</dbReference>
<feature type="region of interest" description="Disordered" evidence="1">
    <location>
        <begin position="1"/>
        <end position="29"/>
    </location>
</feature>